<keyword evidence="1" id="KW-0472">Membrane</keyword>
<accession>A0A8T3DFG0</accession>
<reference evidence="2" key="1">
    <citation type="submission" date="2021-01" db="EMBL/GenBank/DDBJ databases">
        <authorList>
            <person name="Zahm M."/>
            <person name="Roques C."/>
            <person name="Cabau C."/>
            <person name="Klopp C."/>
            <person name="Donnadieu C."/>
            <person name="Jouanno E."/>
            <person name="Lampietro C."/>
            <person name="Louis A."/>
            <person name="Herpin A."/>
            <person name="Echchiki A."/>
            <person name="Berthelot C."/>
            <person name="Parey E."/>
            <person name="Roest-Crollius H."/>
            <person name="Braasch I."/>
            <person name="Postlethwait J."/>
            <person name="Bobe J."/>
            <person name="Montfort J."/>
            <person name="Bouchez O."/>
            <person name="Begum T."/>
            <person name="Mejri S."/>
            <person name="Adams A."/>
            <person name="Chen W.-J."/>
            <person name="Guiguen Y."/>
        </authorList>
    </citation>
    <scope>NUCLEOTIDE SEQUENCE</scope>
    <source>
        <tissue evidence="2">Blood</tissue>
    </source>
</reference>
<organism evidence="2 3">
    <name type="scientific">Albula goreensis</name>
    <dbReference type="NCBI Taxonomy" id="1534307"/>
    <lineage>
        <taxon>Eukaryota</taxon>
        <taxon>Metazoa</taxon>
        <taxon>Chordata</taxon>
        <taxon>Craniata</taxon>
        <taxon>Vertebrata</taxon>
        <taxon>Euteleostomi</taxon>
        <taxon>Actinopterygii</taxon>
        <taxon>Neopterygii</taxon>
        <taxon>Teleostei</taxon>
        <taxon>Albuliformes</taxon>
        <taxon>Albulidae</taxon>
        <taxon>Albula</taxon>
    </lineage>
</organism>
<keyword evidence="1" id="KW-1133">Transmembrane helix</keyword>
<dbReference type="OrthoDB" id="10614386at2759"/>
<name>A0A8T3DFG0_9TELE</name>
<keyword evidence="1" id="KW-0812">Transmembrane</keyword>
<dbReference type="Proteomes" id="UP000829720">
    <property type="component" value="Unassembled WGS sequence"/>
</dbReference>
<dbReference type="EMBL" id="JAERUA010000010">
    <property type="protein sequence ID" value="KAI1894504.1"/>
    <property type="molecule type" value="Genomic_DNA"/>
</dbReference>
<feature type="transmembrane region" description="Helical" evidence="1">
    <location>
        <begin position="90"/>
        <end position="109"/>
    </location>
</feature>
<sequence length="173" mass="20360">MFILPYPSPLLSKGTACILLRIQVLMSLFILLSSYFFFSFFFLIEEVGHMSRWWAWLPRHCREVVLTFPLFAPAAQGDIRGHLSKVGSHLATMLACKLFFFFFFFFFFFDVEELLCMDYGQSIYMDNFSALHYCKKNKTKKQTGVSTRYSYTNSFCICCSIPENFLFDSYYAF</sequence>
<evidence type="ECO:0000313" key="2">
    <source>
        <dbReference type="EMBL" id="KAI1894504.1"/>
    </source>
</evidence>
<comment type="caution">
    <text evidence="2">The sequence shown here is derived from an EMBL/GenBank/DDBJ whole genome shotgun (WGS) entry which is preliminary data.</text>
</comment>
<evidence type="ECO:0000256" key="1">
    <source>
        <dbReference type="SAM" id="Phobius"/>
    </source>
</evidence>
<proteinExistence type="predicted"/>
<feature type="transmembrane region" description="Helical" evidence="1">
    <location>
        <begin position="20"/>
        <end position="44"/>
    </location>
</feature>
<gene>
    <name evidence="2" type="ORF">AGOR_G00116480</name>
</gene>
<keyword evidence="3" id="KW-1185">Reference proteome</keyword>
<protein>
    <submittedName>
        <fullName evidence="2">Uncharacterized protein</fullName>
    </submittedName>
</protein>
<dbReference type="AlphaFoldDB" id="A0A8T3DFG0"/>
<evidence type="ECO:0000313" key="3">
    <source>
        <dbReference type="Proteomes" id="UP000829720"/>
    </source>
</evidence>